<feature type="compositionally biased region" description="Basic and acidic residues" evidence="1">
    <location>
        <begin position="164"/>
        <end position="182"/>
    </location>
</feature>
<protein>
    <submittedName>
        <fullName evidence="3">Uncharacterized protein</fullName>
    </submittedName>
</protein>
<keyword evidence="4" id="KW-1185">Reference proteome</keyword>
<sequence length="427" mass="47702">MAYLSLLGLQMLTLVSGTERCGGSLYIFWDRRCGQEEGTPPMWILSPEMPDPRKLRNLQEEEGCHAWATWATEQEAIAGVQSWTSFDPCCTSRAGTGFQARVVSFENDSIQVSGLCDTDGGMRLANRVFRIEGTTVTGRYWYSSQCSGEHCYYEVQVPEDFESHAQEPEHHLEEGGEPRGYQDEEDDDADDLLVTAHSISGFALLAVGILQTLLACGRLQKRKRRLPLQPGDAEVLSPRRRGSGSDWHRSVPQSAWCVTLEDLCQFRRLVMHAVETGKIRPHDRDMFDTSDLSIGPSVYTVNDQFIKPVTARAGNMSWALLKNPAGVSCDVFVTHCWAEGIYEFIDRVEHSWPRGARAAYVCFLSNPQNLDIAGLIASPRAAPIMLVLPNHSLSIYTRLWCCYEESILEELSQSGKAKEVEEAAAGR</sequence>
<keyword evidence="2" id="KW-0732">Signal</keyword>
<feature type="signal peptide" evidence="2">
    <location>
        <begin position="1"/>
        <end position="17"/>
    </location>
</feature>
<evidence type="ECO:0000256" key="1">
    <source>
        <dbReference type="SAM" id="MobiDB-lite"/>
    </source>
</evidence>
<organism evidence="3 4">
    <name type="scientific">Symbiodinium microadriaticum</name>
    <name type="common">Dinoflagellate</name>
    <name type="synonym">Zooxanthella microadriatica</name>
    <dbReference type="NCBI Taxonomy" id="2951"/>
    <lineage>
        <taxon>Eukaryota</taxon>
        <taxon>Sar</taxon>
        <taxon>Alveolata</taxon>
        <taxon>Dinophyceae</taxon>
        <taxon>Suessiales</taxon>
        <taxon>Symbiodiniaceae</taxon>
        <taxon>Symbiodinium</taxon>
    </lineage>
</organism>
<evidence type="ECO:0000313" key="3">
    <source>
        <dbReference type="EMBL" id="OLP87514.1"/>
    </source>
</evidence>
<dbReference type="Proteomes" id="UP000186817">
    <property type="component" value="Unassembled WGS sequence"/>
</dbReference>
<dbReference type="AlphaFoldDB" id="A0A1Q9CX59"/>
<comment type="caution">
    <text evidence="3">The sequence shown here is derived from an EMBL/GenBank/DDBJ whole genome shotgun (WGS) entry which is preliminary data.</text>
</comment>
<feature type="region of interest" description="Disordered" evidence="1">
    <location>
        <begin position="164"/>
        <end position="185"/>
    </location>
</feature>
<evidence type="ECO:0000313" key="4">
    <source>
        <dbReference type="Proteomes" id="UP000186817"/>
    </source>
</evidence>
<feature type="chain" id="PRO_5010243429" evidence="2">
    <location>
        <begin position="18"/>
        <end position="427"/>
    </location>
</feature>
<dbReference type="EMBL" id="LSRX01000857">
    <property type="protein sequence ID" value="OLP87514.1"/>
    <property type="molecule type" value="Genomic_DNA"/>
</dbReference>
<evidence type="ECO:0000256" key="2">
    <source>
        <dbReference type="SAM" id="SignalP"/>
    </source>
</evidence>
<dbReference type="OrthoDB" id="415096at2759"/>
<accession>A0A1Q9CX59</accession>
<proteinExistence type="predicted"/>
<reference evidence="3 4" key="1">
    <citation type="submission" date="2016-02" db="EMBL/GenBank/DDBJ databases">
        <title>Genome analysis of coral dinoflagellate symbionts highlights evolutionary adaptations to a symbiotic lifestyle.</title>
        <authorList>
            <person name="Aranda M."/>
            <person name="Li Y."/>
            <person name="Liew Y.J."/>
            <person name="Baumgarten S."/>
            <person name="Simakov O."/>
            <person name="Wilson M."/>
            <person name="Piel J."/>
            <person name="Ashoor H."/>
            <person name="Bougouffa S."/>
            <person name="Bajic V.B."/>
            <person name="Ryu T."/>
            <person name="Ravasi T."/>
            <person name="Bayer T."/>
            <person name="Micklem G."/>
            <person name="Kim H."/>
            <person name="Bhak J."/>
            <person name="Lajeunesse T.C."/>
            <person name="Voolstra C.R."/>
        </authorList>
    </citation>
    <scope>NUCLEOTIDE SEQUENCE [LARGE SCALE GENOMIC DNA]</scope>
    <source>
        <strain evidence="3 4">CCMP2467</strain>
    </source>
</reference>
<gene>
    <name evidence="3" type="ORF">AK812_SmicGene31257</name>
</gene>
<name>A0A1Q9CX59_SYMMI</name>